<keyword evidence="3" id="KW-1185">Reference proteome</keyword>
<sequence length="78" mass="9277">MAMESSEPRITLHPHHRRVQVKIGDIELRERGYPPRQYLPYDDVGMERLTRSETVNYCPFEAKLLTSRLAILRMQHEL</sequence>
<protein>
    <submittedName>
        <fullName evidence="2">DUF427 domain-containing protein</fullName>
    </submittedName>
</protein>
<evidence type="ECO:0000313" key="2">
    <source>
        <dbReference type="EMBL" id="MFC3285983.1"/>
    </source>
</evidence>
<dbReference type="InterPro" id="IPR038694">
    <property type="entry name" value="DUF427_sf"/>
</dbReference>
<dbReference type="Proteomes" id="UP001595579">
    <property type="component" value="Unassembled WGS sequence"/>
</dbReference>
<comment type="caution">
    <text evidence="2">The sequence shown here is derived from an EMBL/GenBank/DDBJ whole genome shotgun (WGS) entry which is preliminary data.</text>
</comment>
<proteinExistence type="predicted"/>
<evidence type="ECO:0000259" key="1">
    <source>
        <dbReference type="Pfam" id="PF04248"/>
    </source>
</evidence>
<organism evidence="2 3">
    <name type="scientific">Litchfieldella rifensis</name>
    <dbReference type="NCBI Taxonomy" id="762643"/>
    <lineage>
        <taxon>Bacteria</taxon>
        <taxon>Pseudomonadati</taxon>
        <taxon>Pseudomonadota</taxon>
        <taxon>Gammaproteobacteria</taxon>
        <taxon>Oceanospirillales</taxon>
        <taxon>Halomonadaceae</taxon>
        <taxon>Litchfieldella</taxon>
    </lineage>
</organism>
<accession>A0ABV7LVQ5</accession>
<dbReference type="EMBL" id="JBHRUG010000048">
    <property type="protein sequence ID" value="MFC3285983.1"/>
    <property type="molecule type" value="Genomic_DNA"/>
</dbReference>
<name>A0ABV7LVQ5_9GAMM</name>
<dbReference type="Gene3D" id="2.170.150.40">
    <property type="entry name" value="Domain of unknown function (DUF427)"/>
    <property type="match status" value="1"/>
</dbReference>
<reference evidence="3" key="1">
    <citation type="journal article" date="2019" name="Int. J. Syst. Evol. Microbiol.">
        <title>The Global Catalogue of Microorganisms (GCM) 10K type strain sequencing project: providing services to taxonomists for standard genome sequencing and annotation.</title>
        <authorList>
            <consortium name="The Broad Institute Genomics Platform"/>
            <consortium name="The Broad Institute Genome Sequencing Center for Infectious Disease"/>
            <person name="Wu L."/>
            <person name="Ma J."/>
        </authorList>
    </citation>
    <scope>NUCLEOTIDE SEQUENCE [LARGE SCALE GENOMIC DNA]</scope>
    <source>
        <strain evidence="3">CECT 7698</strain>
    </source>
</reference>
<gene>
    <name evidence="2" type="ORF">ACFOEV_20495</name>
</gene>
<feature type="domain" description="DUF427" evidence="1">
    <location>
        <begin position="27"/>
        <end position="60"/>
    </location>
</feature>
<dbReference type="Pfam" id="PF04248">
    <property type="entry name" value="NTP_transf_9"/>
    <property type="match status" value="1"/>
</dbReference>
<dbReference type="RefSeq" id="WP_386776750.1">
    <property type="nucleotide sequence ID" value="NZ_JBHRUG010000048.1"/>
</dbReference>
<evidence type="ECO:0000313" key="3">
    <source>
        <dbReference type="Proteomes" id="UP001595579"/>
    </source>
</evidence>
<dbReference type="InterPro" id="IPR007361">
    <property type="entry name" value="DUF427"/>
</dbReference>